<keyword evidence="2" id="KW-0472">Membrane</keyword>
<evidence type="ECO:0000256" key="1">
    <source>
        <dbReference type="SAM" id="MobiDB-lite"/>
    </source>
</evidence>
<feature type="region of interest" description="Disordered" evidence="1">
    <location>
        <begin position="1"/>
        <end position="33"/>
    </location>
</feature>
<organism evidence="3 4">
    <name type="scientific">Artemisia annua</name>
    <name type="common">Sweet wormwood</name>
    <dbReference type="NCBI Taxonomy" id="35608"/>
    <lineage>
        <taxon>Eukaryota</taxon>
        <taxon>Viridiplantae</taxon>
        <taxon>Streptophyta</taxon>
        <taxon>Embryophyta</taxon>
        <taxon>Tracheophyta</taxon>
        <taxon>Spermatophyta</taxon>
        <taxon>Magnoliopsida</taxon>
        <taxon>eudicotyledons</taxon>
        <taxon>Gunneridae</taxon>
        <taxon>Pentapetalae</taxon>
        <taxon>asterids</taxon>
        <taxon>campanulids</taxon>
        <taxon>Asterales</taxon>
        <taxon>Asteraceae</taxon>
        <taxon>Asteroideae</taxon>
        <taxon>Anthemideae</taxon>
        <taxon>Artemisiinae</taxon>
        <taxon>Artemisia</taxon>
    </lineage>
</organism>
<dbReference type="STRING" id="35608.A0A2U1KPB9"/>
<dbReference type="Proteomes" id="UP000245207">
    <property type="component" value="Unassembled WGS sequence"/>
</dbReference>
<feature type="transmembrane region" description="Helical" evidence="2">
    <location>
        <begin position="55"/>
        <end position="74"/>
    </location>
</feature>
<accession>A0A2U1KPB9</accession>
<name>A0A2U1KPB9_ARTAN</name>
<feature type="compositionally biased region" description="Acidic residues" evidence="1">
    <location>
        <begin position="97"/>
        <end position="110"/>
    </location>
</feature>
<evidence type="ECO:0000256" key="2">
    <source>
        <dbReference type="SAM" id="Phobius"/>
    </source>
</evidence>
<proteinExistence type="predicted"/>
<keyword evidence="2" id="KW-0812">Transmembrane</keyword>
<protein>
    <recommendedName>
        <fullName evidence="5">High chlorophyll fluorescence 153</fullName>
    </recommendedName>
</protein>
<dbReference type="PANTHER" id="PTHR37753:SF1">
    <property type="entry name" value="OS01G0940600 PROTEIN"/>
    <property type="match status" value="1"/>
</dbReference>
<feature type="region of interest" description="Disordered" evidence="1">
    <location>
        <begin position="95"/>
        <end position="130"/>
    </location>
</feature>
<evidence type="ECO:0000313" key="4">
    <source>
        <dbReference type="Proteomes" id="UP000245207"/>
    </source>
</evidence>
<evidence type="ECO:0008006" key="5">
    <source>
        <dbReference type="Google" id="ProtNLM"/>
    </source>
</evidence>
<evidence type="ECO:0000313" key="3">
    <source>
        <dbReference type="EMBL" id="PWA38620.1"/>
    </source>
</evidence>
<dbReference type="AlphaFoldDB" id="A0A2U1KPB9"/>
<reference evidence="3 4" key="1">
    <citation type="journal article" date="2018" name="Mol. Plant">
        <title>The genome of Artemisia annua provides insight into the evolution of Asteraceae family and artemisinin biosynthesis.</title>
        <authorList>
            <person name="Shen Q."/>
            <person name="Zhang L."/>
            <person name="Liao Z."/>
            <person name="Wang S."/>
            <person name="Yan T."/>
            <person name="Shi P."/>
            <person name="Liu M."/>
            <person name="Fu X."/>
            <person name="Pan Q."/>
            <person name="Wang Y."/>
            <person name="Lv Z."/>
            <person name="Lu X."/>
            <person name="Zhang F."/>
            <person name="Jiang W."/>
            <person name="Ma Y."/>
            <person name="Chen M."/>
            <person name="Hao X."/>
            <person name="Li L."/>
            <person name="Tang Y."/>
            <person name="Lv G."/>
            <person name="Zhou Y."/>
            <person name="Sun X."/>
            <person name="Brodelius P.E."/>
            <person name="Rose J.K.C."/>
            <person name="Tang K."/>
        </authorList>
    </citation>
    <scope>NUCLEOTIDE SEQUENCE [LARGE SCALE GENOMIC DNA]</scope>
    <source>
        <strain evidence="4">cv. Huhao1</strain>
        <tissue evidence="3">Leaf</tissue>
    </source>
</reference>
<comment type="caution">
    <text evidence="3">The sequence shown here is derived from an EMBL/GenBank/DDBJ whole genome shotgun (WGS) entry which is preliminary data.</text>
</comment>
<sequence>MATINSSPLLRLQPSPLSPPHQHPTTTLPRGSFISRRNRGSLVVTRGGAPGASTYLFAFIFPLSLLAVTVFTAVKISDKLDRDFYEEMEVNQAILEAGDEDEDVVTPTEEEPPRSRTRNRPKREAEVSGR</sequence>
<keyword evidence="2" id="KW-1133">Transmembrane helix</keyword>
<dbReference type="PANTHER" id="PTHR37753">
    <property type="entry name" value="OS01G0940600 PROTEIN"/>
    <property type="match status" value="1"/>
</dbReference>
<feature type="compositionally biased region" description="Low complexity" evidence="1">
    <location>
        <begin position="1"/>
        <end position="15"/>
    </location>
</feature>
<keyword evidence="4" id="KW-1185">Reference proteome</keyword>
<dbReference type="OrthoDB" id="786736at2759"/>
<gene>
    <name evidence="3" type="ORF">CTI12_AA510860</name>
</gene>
<dbReference type="EMBL" id="PKPP01015444">
    <property type="protein sequence ID" value="PWA38620.1"/>
    <property type="molecule type" value="Genomic_DNA"/>
</dbReference>